<dbReference type="PROSITE" id="PS50164">
    <property type="entry name" value="GIY_YIG"/>
    <property type="match status" value="1"/>
</dbReference>
<reference evidence="2" key="1">
    <citation type="submission" date="2020-11" db="EMBL/GenBank/DDBJ databases">
        <title>Kefir isolates.</title>
        <authorList>
            <person name="Marcisauskas S."/>
            <person name="Kim Y."/>
            <person name="Blasche S."/>
        </authorList>
    </citation>
    <scope>NUCLEOTIDE SEQUENCE</scope>
    <source>
        <strain evidence="2">Olga-1</strain>
    </source>
</reference>
<dbReference type="NCBIfam" id="TIGR01453">
    <property type="entry name" value="grpIintron_endo"/>
    <property type="match status" value="1"/>
</dbReference>
<dbReference type="InterPro" id="IPR000305">
    <property type="entry name" value="GIY-YIG_endonuc"/>
</dbReference>
<dbReference type="AlphaFoldDB" id="A0A9P7BEH1"/>
<evidence type="ECO:0000313" key="3">
    <source>
        <dbReference type="Proteomes" id="UP000697127"/>
    </source>
</evidence>
<feature type="domain" description="GIY-YIG" evidence="1">
    <location>
        <begin position="52"/>
        <end position="145"/>
    </location>
</feature>
<sequence>MATGFMGTSSSPKLLYNININSRSKSKNVFNDKHNNLANNSVVNNIREELKNKSGIYIIINKINRKYYVGSAHTNNLYIRFRNHLISSGKKGSILIKPDLKLYGREGFIYGILEFYPYKVNMENNKDLYALETSYLSLLLPPYNIMLEAGQYFGFKNKNINIKNDKRLINLKEYKLERKVRTDFSLSIEGINNIKKGSNKRIYLSNNMLSNEDIFNNNTKEYLSHYLCVSRKMIQRALNIGYIYIPNIFLPLLNNNHINNNNSIIEFINESELKDYHY</sequence>
<accession>A0A9P7BEH1</accession>
<dbReference type="SUPFAM" id="SSF82771">
    <property type="entry name" value="GIY-YIG endonuclease"/>
    <property type="match status" value="1"/>
</dbReference>
<dbReference type="InterPro" id="IPR035901">
    <property type="entry name" value="GIY-YIG_endonuc_sf"/>
</dbReference>
<dbReference type="SMART" id="SM00465">
    <property type="entry name" value="GIYc"/>
    <property type="match status" value="1"/>
</dbReference>
<gene>
    <name evidence="2" type="ORF">C6P40_002886</name>
</gene>
<evidence type="ECO:0000313" key="2">
    <source>
        <dbReference type="EMBL" id="KAG0687095.1"/>
    </source>
</evidence>
<keyword evidence="3" id="KW-1185">Reference proteome</keyword>
<dbReference type="Pfam" id="PF01541">
    <property type="entry name" value="GIY-YIG"/>
    <property type="match status" value="1"/>
</dbReference>
<dbReference type="Gene3D" id="3.40.1440.10">
    <property type="entry name" value="GIY-YIG endonuclease"/>
    <property type="match status" value="1"/>
</dbReference>
<proteinExistence type="predicted"/>
<dbReference type="Proteomes" id="UP000697127">
    <property type="component" value="Unassembled WGS sequence"/>
</dbReference>
<evidence type="ECO:0000259" key="1">
    <source>
        <dbReference type="PROSITE" id="PS50164"/>
    </source>
</evidence>
<comment type="caution">
    <text evidence="2">The sequence shown here is derived from an EMBL/GenBank/DDBJ whole genome shotgun (WGS) entry which is preliminary data.</text>
</comment>
<dbReference type="GO" id="GO:0004519">
    <property type="term" value="F:endonuclease activity"/>
    <property type="evidence" value="ECO:0007669"/>
    <property type="project" value="InterPro"/>
</dbReference>
<name>A0A9P7BEH1_9ASCO</name>
<dbReference type="InterPro" id="IPR006350">
    <property type="entry name" value="Intron_endoG1"/>
</dbReference>
<organism evidence="2 3">
    <name type="scientific">Pichia californica</name>
    <dbReference type="NCBI Taxonomy" id="460514"/>
    <lineage>
        <taxon>Eukaryota</taxon>
        <taxon>Fungi</taxon>
        <taxon>Dikarya</taxon>
        <taxon>Ascomycota</taxon>
        <taxon>Saccharomycotina</taxon>
        <taxon>Pichiomycetes</taxon>
        <taxon>Pichiales</taxon>
        <taxon>Pichiaceae</taxon>
        <taxon>Pichia</taxon>
    </lineage>
</organism>
<dbReference type="EMBL" id="PUHW01000316">
    <property type="protein sequence ID" value="KAG0687095.1"/>
    <property type="molecule type" value="Genomic_DNA"/>
</dbReference>
<protein>
    <recommendedName>
        <fullName evidence="1">GIY-YIG domain-containing protein</fullName>
    </recommendedName>
</protein>